<dbReference type="OrthoDB" id="529964at2759"/>
<dbReference type="AlphaFoldDB" id="A0A9D5BSA6"/>
<evidence type="ECO:0000313" key="2">
    <source>
        <dbReference type="EMBL" id="KAJ0959814.1"/>
    </source>
</evidence>
<dbReference type="PANTHER" id="PTHR37229">
    <property type="entry name" value="6,7-DIMETHYL-8-RIBITYLLUMAZINE SYNTHASE"/>
    <property type="match status" value="1"/>
</dbReference>
<feature type="region of interest" description="Disordered" evidence="1">
    <location>
        <begin position="60"/>
        <end position="95"/>
    </location>
</feature>
<feature type="compositionally biased region" description="Basic and acidic residues" evidence="1">
    <location>
        <begin position="61"/>
        <end position="74"/>
    </location>
</feature>
<dbReference type="PANTHER" id="PTHR37229:SF2">
    <property type="entry name" value="6,7-DIMETHYL-8-RIBITYLLUMAZINE SYNTHASE"/>
    <property type="match status" value="1"/>
</dbReference>
<reference evidence="2 3" key="1">
    <citation type="journal article" date="2022" name="Hortic Res">
        <title>The genome of Dioscorea zingiberensis sheds light on the biosynthesis, origin and evolution of the medicinally important diosgenin saponins.</title>
        <authorList>
            <person name="Li Y."/>
            <person name="Tan C."/>
            <person name="Li Z."/>
            <person name="Guo J."/>
            <person name="Li S."/>
            <person name="Chen X."/>
            <person name="Wang C."/>
            <person name="Dai X."/>
            <person name="Yang H."/>
            <person name="Song W."/>
            <person name="Hou L."/>
            <person name="Xu J."/>
            <person name="Tong Z."/>
            <person name="Xu A."/>
            <person name="Yuan X."/>
            <person name="Wang W."/>
            <person name="Yang Q."/>
            <person name="Chen L."/>
            <person name="Sun Z."/>
            <person name="Wang K."/>
            <person name="Pan B."/>
            <person name="Chen J."/>
            <person name="Bao Y."/>
            <person name="Liu F."/>
            <person name="Qi X."/>
            <person name="Gang D.R."/>
            <person name="Wen J."/>
            <person name="Li J."/>
        </authorList>
    </citation>
    <scope>NUCLEOTIDE SEQUENCE [LARGE SCALE GENOMIC DNA]</scope>
    <source>
        <strain evidence="2">Dzin_1.0</strain>
    </source>
</reference>
<name>A0A9D5BSA6_9LILI</name>
<comment type="caution">
    <text evidence="2">The sequence shown here is derived from an EMBL/GenBank/DDBJ whole genome shotgun (WGS) entry which is preliminary data.</text>
</comment>
<evidence type="ECO:0000256" key="1">
    <source>
        <dbReference type="SAM" id="MobiDB-lite"/>
    </source>
</evidence>
<evidence type="ECO:0000313" key="3">
    <source>
        <dbReference type="Proteomes" id="UP001085076"/>
    </source>
</evidence>
<sequence length="112" mass="12895">MREVTAIDPKWLVELAPRFFKAADPNKMTKRKRQQHLAESEGGGVGIQSDDLGVFQVVEQHTGKTSERRADKRKLVSKWHPTTKGTIRRNYRVPSKSEGRRVLKSHCLFIVR</sequence>
<dbReference type="GO" id="GO:0009941">
    <property type="term" value="C:chloroplast envelope"/>
    <property type="evidence" value="ECO:0007669"/>
    <property type="project" value="TreeGrafter"/>
</dbReference>
<organism evidence="2 3">
    <name type="scientific">Dioscorea zingiberensis</name>
    <dbReference type="NCBI Taxonomy" id="325984"/>
    <lineage>
        <taxon>Eukaryota</taxon>
        <taxon>Viridiplantae</taxon>
        <taxon>Streptophyta</taxon>
        <taxon>Embryophyta</taxon>
        <taxon>Tracheophyta</taxon>
        <taxon>Spermatophyta</taxon>
        <taxon>Magnoliopsida</taxon>
        <taxon>Liliopsida</taxon>
        <taxon>Dioscoreales</taxon>
        <taxon>Dioscoreaceae</taxon>
        <taxon>Dioscorea</taxon>
    </lineage>
</organism>
<protein>
    <submittedName>
        <fullName evidence="2">Uncharacterized protein</fullName>
    </submittedName>
</protein>
<keyword evidence="3" id="KW-1185">Reference proteome</keyword>
<gene>
    <name evidence="2" type="ORF">J5N97_000478</name>
</gene>
<dbReference type="EMBL" id="JAGGNH010000159">
    <property type="protein sequence ID" value="KAJ0959814.1"/>
    <property type="molecule type" value="Genomic_DNA"/>
</dbReference>
<dbReference type="Proteomes" id="UP001085076">
    <property type="component" value="Unassembled WGS sequence"/>
</dbReference>
<feature type="region of interest" description="Disordered" evidence="1">
    <location>
        <begin position="26"/>
        <end position="48"/>
    </location>
</feature>
<proteinExistence type="predicted"/>
<accession>A0A9D5BSA6</accession>